<comment type="caution">
    <text evidence="1">The sequence shown here is derived from an EMBL/GenBank/DDBJ whole genome shotgun (WGS) entry which is preliminary data.</text>
</comment>
<dbReference type="Proteomes" id="UP001283361">
    <property type="component" value="Unassembled WGS sequence"/>
</dbReference>
<proteinExistence type="predicted"/>
<name>A0AAE1E7A4_9GAST</name>
<sequence length="108" mass="12397">MTFLISVLILSEWISAGSFLVTGIRLFHHFGLVKSVSVTLDRYIECFDHSAKTQSVLSTQYNTKCFSHSEQIQKCLIHSEQIQSVSVTLNRYKSVSFTLNRYKVFQSL</sequence>
<gene>
    <name evidence="1" type="ORF">RRG08_057840</name>
</gene>
<evidence type="ECO:0000313" key="1">
    <source>
        <dbReference type="EMBL" id="KAK3796592.1"/>
    </source>
</evidence>
<dbReference type="EMBL" id="JAWDGP010000872">
    <property type="protein sequence ID" value="KAK3796592.1"/>
    <property type="molecule type" value="Genomic_DNA"/>
</dbReference>
<organism evidence="1 2">
    <name type="scientific">Elysia crispata</name>
    <name type="common">lettuce slug</name>
    <dbReference type="NCBI Taxonomy" id="231223"/>
    <lineage>
        <taxon>Eukaryota</taxon>
        <taxon>Metazoa</taxon>
        <taxon>Spiralia</taxon>
        <taxon>Lophotrochozoa</taxon>
        <taxon>Mollusca</taxon>
        <taxon>Gastropoda</taxon>
        <taxon>Heterobranchia</taxon>
        <taxon>Euthyneura</taxon>
        <taxon>Panpulmonata</taxon>
        <taxon>Sacoglossa</taxon>
        <taxon>Placobranchoidea</taxon>
        <taxon>Plakobranchidae</taxon>
        <taxon>Elysia</taxon>
    </lineage>
</organism>
<accession>A0AAE1E7A4</accession>
<dbReference type="AlphaFoldDB" id="A0AAE1E7A4"/>
<keyword evidence="2" id="KW-1185">Reference proteome</keyword>
<evidence type="ECO:0000313" key="2">
    <source>
        <dbReference type="Proteomes" id="UP001283361"/>
    </source>
</evidence>
<reference evidence="1" key="1">
    <citation type="journal article" date="2023" name="G3 (Bethesda)">
        <title>A reference genome for the long-term kleptoplast-retaining sea slug Elysia crispata morphotype clarki.</title>
        <authorList>
            <person name="Eastman K.E."/>
            <person name="Pendleton A.L."/>
            <person name="Shaikh M.A."/>
            <person name="Suttiyut T."/>
            <person name="Ogas R."/>
            <person name="Tomko P."/>
            <person name="Gavelis G."/>
            <person name="Widhalm J.R."/>
            <person name="Wisecaver J.H."/>
        </authorList>
    </citation>
    <scope>NUCLEOTIDE SEQUENCE</scope>
    <source>
        <strain evidence="1">ECLA1</strain>
    </source>
</reference>
<protein>
    <submittedName>
        <fullName evidence="1">Uncharacterized protein</fullName>
    </submittedName>
</protein>